<dbReference type="Proteomes" id="UP001637996">
    <property type="component" value="Unassembled WGS sequence"/>
</dbReference>
<evidence type="ECO:0000256" key="4">
    <source>
        <dbReference type="ARBA" id="ARBA00022777"/>
    </source>
</evidence>
<evidence type="ECO:0000256" key="2">
    <source>
        <dbReference type="ARBA" id="ARBA00022679"/>
    </source>
</evidence>
<evidence type="ECO:0000313" key="8">
    <source>
        <dbReference type="Proteomes" id="UP001637996"/>
    </source>
</evidence>
<dbReference type="InterPro" id="IPR004625">
    <property type="entry name" value="PyrdxlKinase"/>
</dbReference>
<keyword evidence="5" id="KW-0067">ATP-binding</keyword>
<dbReference type="RefSeq" id="WP_410031167.1">
    <property type="nucleotide sequence ID" value="NZ_JBGMEI010000005.1"/>
</dbReference>
<comment type="caution">
    <text evidence="7">The sequence shown here is derived from an EMBL/GenBank/DDBJ whole genome shotgun (WGS) entry which is preliminary data.</text>
</comment>
<name>A0ABW9M8F5_9FIRM</name>
<reference evidence="7 8" key="1">
    <citation type="journal article" date="2025" name="Anaerobe">
        <title>Description of Anaerococcus kampingiae sp. nov., Anaerococcus groningensis sp. nov., Anaerococcus martiniensis sp. nov., and Anaerococcus cruorum sp. nov., isolated from human clinical specimens.</title>
        <authorList>
            <person name="Boiten K.E."/>
            <person name="Meijer J."/>
            <person name="van Wezel E.M."/>
            <person name="Veloo A.C.M."/>
        </authorList>
    </citation>
    <scope>NUCLEOTIDE SEQUENCE [LARGE SCALE GENOMIC DNA]</scope>
    <source>
        <strain evidence="7 8">ENR0831</strain>
    </source>
</reference>
<dbReference type="PANTHER" id="PTHR10534">
    <property type="entry name" value="PYRIDOXAL KINASE"/>
    <property type="match status" value="1"/>
</dbReference>
<organism evidence="7 8">
    <name type="scientific">Anaerococcus martiniensis</name>
    <dbReference type="NCBI Taxonomy" id="3115615"/>
    <lineage>
        <taxon>Bacteria</taxon>
        <taxon>Bacillati</taxon>
        <taxon>Bacillota</taxon>
        <taxon>Tissierellia</taxon>
        <taxon>Tissierellales</taxon>
        <taxon>Peptoniphilaceae</taxon>
        <taxon>Anaerococcus</taxon>
    </lineage>
</organism>
<gene>
    <name evidence="7" type="ORF">ACCQ41_04345</name>
</gene>
<dbReference type="InterPro" id="IPR029056">
    <property type="entry name" value="Ribokinase-like"/>
</dbReference>
<sequence length="260" mass="30134">MSKILLISDFVSRGKIAGNMMEPVLSYSGHDVFFLPSALISNNFSMGKVAIFDTSDYIKNSLKVWQELDFNFDVIFLGYINDMRQKNIILSYIETLEKKPLIVFDPIMGDNGKLYKGVDEEKINIYKEFLDIADITMPNITEAEFLGLDDFDKLSKDGKKYIITSLEDENGFYNLVIDKNPYKIYYKKIDHNFAGTGDLLDALFIKYYLKIKDFTKANQLATDKIYKILTRQQNDHPDDMEIFVEEYLKLLDEEIDFAGK</sequence>
<protein>
    <recommendedName>
        <fullName evidence="1">pyridoxal kinase</fullName>
        <ecNumber evidence="1">2.7.1.35</ecNumber>
    </recommendedName>
</protein>
<dbReference type="GO" id="GO:0008972">
    <property type="term" value="F:phosphomethylpyrimidine kinase activity"/>
    <property type="evidence" value="ECO:0007669"/>
    <property type="project" value="UniProtKB-EC"/>
</dbReference>
<keyword evidence="4 7" id="KW-0418">Kinase</keyword>
<keyword evidence="3" id="KW-0547">Nucleotide-binding</keyword>
<evidence type="ECO:0000256" key="1">
    <source>
        <dbReference type="ARBA" id="ARBA00012104"/>
    </source>
</evidence>
<proteinExistence type="predicted"/>
<dbReference type="Pfam" id="PF08543">
    <property type="entry name" value="Phos_pyr_kin"/>
    <property type="match status" value="1"/>
</dbReference>
<evidence type="ECO:0000256" key="3">
    <source>
        <dbReference type="ARBA" id="ARBA00022741"/>
    </source>
</evidence>
<evidence type="ECO:0000256" key="5">
    <source>
        <dbReference type="ARBA" id="ARBA00022840"/>
    </source>
</evidence>
<dbReference type="GO" id="GO:0008902">
    <property type="term" value="F:hydroxymethylpyrimidine kinase activity"/>
    <property type="evidence" value="ECO:0007669"/>
    <property type="project" value="UniProtKB-EC"/>
</dbReference>
<evidence type="ECO:0000313" key="7">
    <source>
        <dbReference type="EMBL" id="MFO3665470.1"/>
    </source>
</evidence>
<dbReference type="EMBL" id="JBGMEI010000005">
    <property type="protein sequence ID" value="MFO3665470.1"/>
    <property type="molecule type" value="Genomic_DNA"/>
</dbReference>
<dbReference type="EC" id="2.7.1.35" evidence="1"/>
<evidence type="ECO:0000259" key="6">
    <source>
        <dbReference type="Pfam" id="PF08543"/>
    </source>
</evidence>
<dbReference type="Gene3D" id="3.40.1190.20">
    <property type="match status" value="1"/>
</dbReference>
<keyword evidence="8" id="KW-1185">Reference proteome</keyword>
<accession>A0ABW9M8F5</accession>
<dbReference type="PANTHER" id="PTHR10534:SF2">
    <property type="entry name" value="PYRIDOXAL KINASE"/>
    <property type="match status" value="1"/>
</dbReference>
<feature type="domain" description="Pyridoxamine kinase/Phosphomethylpyrimidine kinase" evidence="6">
    <location>
        <begin position="57"/>
        <end position="230"/>
    </location>
</feature>
<keyword evidence="2 7" id="KW-0808">Transferase</keyword>
<dbReference type="InterPro" id="IPR013749">
    <property type="entry name" value="PM/HMP-P_kinase-1"/>
</dbReference>
<dbReference type="SUPFAM" id="SSF53613">
    <property type="entry name" value="Ribokinase-like"/>
    <property type="match status" value="1"/>
</dbReference>